<feature type="domain" description="HTH lysR-type" evidence="5">
    <location>
        <begin position="1"/>
        <end position="55"/>
    </location>
</feature>
<dbReference type="GO" id="GO:0003677">
    <property type="term" value="F:DNA binding"/>
    <property type="evidence" value="ECO:0007669"/>
    <property type="project" value="UniProtKB-KW"/>
</dbReference>
<dbReference type="SUPFAM" id="SSF53850">
    <property type="entry name" value="Periplasmic binding protein-like II"/>
    <property type="match status" value="1"/>
</dbReference>
<dbReference type="InterPro" id="IPR005119">
    <property type="entry name" value="LysR_subst-bd"/>
</dbReference>
<comment type="caution">
    <text evidence="6">The sequence shown here is derived from an EMBL/GenBank/DDBJ whole genome shotgun (WGS) entry which is preliminary data.</text>
</comment>
<organism evidence="6 7">
    <name type="scientific">Solimicrobium silvestre</name>
    <dbReference type="NCBI Taxonomy" id="2099400"/>
    <lineage>
        <taxon>Bacteria</taxon>
        <taxon>Pseudomonadati</taxon>
        <taxon>Pseudomonadota</taxon>
        <taxon>Betaproteobacteria</taxon>
        <taxon>Burkholderiales</taxon>
        <taxon>Oxalobacteraceae</taxon>
        <taxon>Solimicrobium</taxon>
    </lineage>
</organism>
<keyword evidence="2" id="KW-0805">Transcription regulation</keyword>
<evidence type="ECO:0000256" key="1">
    <source>
        <dbReference type="ARBA" id="ARBA00009437"/>
    </source>
</evidence>
<name>A0A2S9GY51_9BURK</name>
<dbReference type="SUPFAM" id="SSF46785">
    <property type="entry name" value="Winged helix' DNA-binding domain"/>
    <property type="match status" value="1"/>
</dbReference>
<dbReference type="PANTHER" id="PTHR30419:SF2">
    <property type="entry name" value="LYSR FAMILY TRANSCRIPTIONAL REGULATOR"/>
    <property type="match status" value="1"/>
</dbReference>
<dbReference type="GO" id="GO:0003700">
    <property type="term" value="F:DNA-binding transcription factor activity"/>
    <property type="evidence" value="ECO:0007669"/>
    <property type="project" value="InterPro"/>
</dbReference>
<evidence type="ECO:0000256" key="4">
    <source>
        <dbReference type="ARBA" id="ARBA00023163"/>
    </source>
</evidence>
<dbReference type="Proteomes" id="UP000237839">
    <property type="component" value="Unassembled WGS sequence"/>
</dbReference>
<dbReference type="AlphaFoldDB" id="A0A2S9GY51"/>
<evidence type="ECO:0000313" key="6">
    <source>
        <dbReference type="EMBL" id="PRC92638.1"/>
    </source>
</evidence>
<proteinExistence type="inferred from homology"/>
<keyword evidence="3" id="KW-0238">DNA-binding</keyword>
<dbReference type="Pfam" id="PF03466">
    <property type="entry name" value="LysR_substrate"/>
    <property type="match status" value="1"/>
</dbReference>
<dbReference type="InterPro" id="IPR036388">
    <property type="entry name" value="WH-like_DNA-bd_sf"/>
</dbReference>
<sequence>MYDLEIILAIAKSDSFKTAMLKLCLSKSTFSDRLKKIENSLGVKIVTRSGPFGLTKAGEIALKHANQMLASDENMRKELASLTDSPALRIVSSPALLIADAVPAIGSLLKENENMRVATEPMRHTEVFGEVLSGAADIGLIPTKPLVAGLVLIEYKTEPLVVVANHKHPINRRGLKQISFIEALEYDFVTDITQGEINGLMHEAALANGKSVNIRASTGTAEMQSELVKHSIGIAVMPMSTARRYFQARYIRLTDAWTNLSFSICLRESDFENENHQNFIKIIKKKYGEAKSYPQADLLQKHT</sequence>
<dbReference type="Gene3D" id="3.40.190.290">
    <property type="match status" value="1"/>
</dbReference>
<gene>
    <name evidence="6" type="ORF">S2091_2693</name>
</gene>
<protein>
    <submittedName>
        <fullName evidence="6">LysR substrate binding domain</fullName>
    </submittedName>
</protein>
<reference evidence="6 7" key="1">
    <citation type="submission" date="2018-02" db="EMBL/GenBank/DDBJ databases">
        <title>Solimicrobium silvestre gen. nov., sp. nov., isolated from alpine forest soil.</title>
        <authorList>
            <person name="Margesin R."/>
            <person name="Albuquerque L."/>
            <person name="Zhang D.-C."/>
            <person name="Froufe H.J.C."/>
            <person name="Severino R."/>
            <person name="Roxo I."/>
            <person name="Egas C."/>
            <person name="Da Costa M.S."/>
        </authorList>
    </citation>
    <scope>NUCLEOTIDE SEQUENCE [LARGE SCALE GENOMIC DNA]</scope>
    <source>
        <strain evidence="6 7">S20-91</strain>
    </source>
</reference>
<accession>A0A2S9GY51</accession>
<dbReference type="InterPro" id="IPR036390">
    <property type="entry name" value="WH_DNA-bd_sf"/>
</dbReference>
<keyword evidence="7" id="KW-1185">Reference proteome</keyword>
<dbReference type="Pfam" id="PF00126">
    <property type="entry name" value="HTH_1"/>
    <property type="match status" value="1"/>
</dbReference>
<evidence type="ECO:0000259" key="5">
    <source>
        <dbReference type="PROSITE" id="PS50931"/>
    </source>
</evidence>
<dbReference type="OrthoDB" id="9785974at2"/>
<dbReference type="PROSITE" id="PS50931">
    <property type="entry name" value="HTH_LYSR"/>
    <property type="match status" value="1"/>
</dbReference>
<evidence type="ECO:0000256" key="3">
    <source>
        <dbReference type="ARBA" id="ARBA00023125"/>
    </source>
</evidence>
<dbReference type="Gene3D" id="1.10.10.10">
    <property type="entry name" value="Winged helix-like DNA-binding domain superfamily/Winged helix DNA-binding domain"/>
    <property type="match status" value="1"/>
</dbReference>
<dbReference type="InterPro" id="IPR000847">
    <property type="entry name" value="LysR_HTH_N"/>
</dbReference>
<keyword evidence="4" id="KW-0804">Transcription</keyword>
<dbReference type="EMBL" id="PUGF01000012">
    <property type="protein sequence ID" value="PRC92638.1"/>
    <property type="molecule type" value="Genomic_DNA"/>
</dbReference>
<dbReference type="PANTHER" id="PTHR30419">
    <property type="entry name" value="HTH-TYPE TRANSCRIPTIONAL REGULATOR YBHD"/>
    <property type="match status" value="1"/>
</dbReference>
<dbReference type="GO" id="GO:0005829">
    <property type="term" value="C:cytosol"/>
    <property type="evidence" value="ECO:0007669"/>
    <property type="project" value="TreeGrafter"/>
</dbReference>
<dbReference type="RefSeq" id="WP_105532451.1">
    <property type="nucleotide sequence ID" value="NZ_PUGF01000012.1"/>
</dbReference>
<evidence type="ECO:0000256" key="2">
    <source>
        <dbReference type="ARBA" id="ARBA00023015"/>
    </source>
</evidence>
<evidence type="ECO:0000313" key="7">
    <source>
        <dbReference type="Proteomes" id="UP000237839"/>
    </source>
</evidence>
<comment type="similarity">
    <text evidence="1">Belongs to the LysR transcriptional regulatory family.</text>
</comment>
<dbReference type="InterPro" id="IPR050950">
    <property type="entry name" value="HTH-type_LysR_regulators"/>
</dbReference>